<dbReference type="InterPro" id="IPR005064">
    <property type="entry name" value="BUG"/>
</dbReference>
<comment type="similarity">
    <text evidence="1">Belongs to the UPF0065 (bug) family.</text>
</comment>
<dbReference type="Gene3D" id="3.40.190.150">
    <property type="entry name" value="Bordetella uptake gene, domain 1"/>
    <property type="match status" value="1"/>
</dbReference>
<gene>
    <name evidence="2" type="ORF">ABDJ85_03375</name>
</gene>
<dbReference type="SUPFAM" id="SSF53850">
    <property type="entry name" value="Periplasmic binding protein-like II"/>
    <property type="match status" value="1"/>
</dbReference>
<comment type="caution">
    <text evidence="2">The sequence shown here is derived from an EMBL/GenBank/DDBJ whole genome shotgun (WGS) entry which is preliminary data.</text>
</comment>
<evidence type="ECO:0000256" key="1">
    <source>
        <dbReference type="ARBA" id="ARBA00006987"/>
    </source>
</evidence>
<accession>A0ABV0FZJ7</accession>
<sequence length="326" mass="33666">MGRADPMRRGLLALVAAASLPGTGRAEPLATLRLLLGAPAGGPGDLMARQLAERLRGEHARAVVVENRSGAGGQLAVAALKDAPVDGSVLLLVPSSVVSIYPFTYARLPYRVETDLQPVALVAHSPLAFGVGPAVPAAVKSFADFLAWAQAHPQQASYGSPASGSIAHLQAAAVAQASGAPLVHVPYRGGAQAVGDLRGGSLPSLSAPLGIFLPHMASGQIRLLAVSGEARSQLAPSVPTWRELGFKLTAREWYGFFAPGRTPREVVARSASALLKSLDSPEAGALLARFGLELTPAGPERLAALIQADAAEWRGLIQRIGFTAES</sequence>
<proteinExistence type="inferred from homology"/>
<evidence type="ECO:0000313" key="2">
    <source>
        <dbReference type="EMBL" id="MEO3690493.1"/>
    </source>
</evidence>
<dbReference type="Proteomes" id="UP001495147">
    <property type="component" value="Unassembled WGS sequence"/>
</dbReference>
<dbReference type="EMBL" id="JBDPZD010000001">
    <property type="protein sequence ID" value="MEO3690493.1"/>
    <property type="molecule type" value="Genomic_DNA"/>
</dbReference>
<dbReference type="PIRSF" id="PIRSF017082">
    <property type="entry name" value="YflP"/>
    <property type="match status" value="1"/>
</dbReference>
<dbReference type="Gene3D" id="3.40.190.10">
    <property type="entry name" value="Periplasmic binding protein-like II"/>
    <property type="match status" value="1"/>
</dbReference>
<dbReference type="PANTHER" id="PTHR42928:SF5">
    <property type="entry name" value="BLR1237 PROTEIN"/>
    <property type="match status" value="1"/>
</dbReference>
<evidence type="ECO:0000313" key="3">
    <source>
        <dbReference type="Proteomes" id="UP001495147"/>
    </source>
</evidence>
<keyword evidence="3" id="KW-1185">Reference proteome</keyword>
<organism evidence="2 3">
    <name type="scientific">Roseateles paludis</name>
    <dbReference type="NCBI Taxonomy" id="3145238"/>
    <lineage>
        <taxon>Bacteria</taxon>
        <taxon>Pseudomonadati</taxon>
        <taxon>Pseudomonadota</taxon>
        <taxon>Betaproteobacteria</taxon>
        <taxon>Burkholderiales</taxon>
        <taxon>Sphaerotilaceae</taxon>
        <taxon>Roseateles</taxon>
    </lineage>
</organism>
<dbReference type="InterPro" id="IPR042100">
    <property type="entry name" value="Bug_dom1"/>
</dbReference>
<protein>
    <submittedName>
        <fullName evidence="2">Tripartite tricarboxylate transporter substrate-binding protein</fullName>
    </submittedName>
</protein>
<dbReference type="Pfam" id="PF03401">
    <property type="entry name" value="TctC"/>
    <property type="match status" value="1"/>
</dbReference>
<dbReference type="PANTHER" id="PTHR42928">
    <property type="entry name" value="TRICARBOXYLATE-BINDING PROTEIN"/>
    <property type="match status" value="1"/>
</dbReference>
<reference evidence="2 3" key="1">
    <citation type="submission" date="2024-05" db="EMBL/GenBank/DDBJ databases">
        <title>Roseateles sp. DJS-2-20 16S ribosomal RNA gene Genome sequencing and assembly.</title>
        <authorList>
            <person name="Woo H."/>
        </authorList>
    </citation>
    <scope>NUCLEOTIDE SEQUENCE [LARGE SCALE GENOMIC DNA]</scope>
    <source>
        <strain evidence="2 3">DJS-2-20</strain>
    </source>
</reference>
<name>A0ABV0FZJ7_9BURK</name>